<reference evidence="1" key="1">
    <citation type="submission" date="2022-03" db="EMBL/GenBank/DDBJ databases">
        <authorList>
            <person name="Lindestad O."/>
        </authorList>
    </citation>
    <scope>NUCLEOTIDE SEQUENCE</scope>
</reference>
<evidence type="ECO:0000313" key="1">
    <source>
        <dbReference type="EMBL" id="CAH2210302.1"/>
    </source>
</evidence>
<dbReference type="Proteomes" id="UP000838756">
    <property type="component" value="Unassembled WGS sequence"/>
</dbReference>
<dbReference type="EMBL" id="CAKXAJ010007141">
    <property type="protein sequence ID" value="CAH2210302.1"/>
    <property type="molecule type" value="Genomic_DNA"/>
</dbReference>
<protein>
    <submittedName>
        <fullName evidence="1">Jg26930 protein</fullName>
    </submittedName>
</protein>
<comment type="caution">
    <text evidence="1">The sequence shown here is derived from an EMBL/GenBank/DDBJ whole genome shotgun (WGS) entry which is preliminary data.</text>
</comment>
<proteinExistence type="predicted"/>
<sequence length="76" mass="8469">MCLRSRDDCSQTKVCEENASDAGRVAARRGVRRRGAEPRAHKAPLSRWAAAIRDIRLLLPCERLTCHATRDVVPTA</sequence>
<organism evidence="1 2">
    <name type="scientific">Pararge aegeria aegeria</name>
    <dbReference type="NCBI Taxonomy" id="348720"/>
    <lineage>
        <taxon>Eukaryota</taxon>
        <taxon>Metazoa</taxon>
        <taxon>Ecdysozoa</taxon>
        <taxon>Arthropoda</taxon>
        <taxon>Hexapoda</taxon>
        <taxon>Insecta</taxon>
        <taxon>Pterygota</taxon>
        <taxon>Neoptera</taxon>
        <taxon>Endopterygota</taxon>
        <taxon>Lepidoptera</taxon>
        <taxon>Glossata</taxon>
        <taxon>Ditrysia</taxon>
        <taxon>Papilionoidea</taxon>
        <taxon>Nymphalidae</taxon>
        <taxon>Satyrinae</taxon>
        <taxon>Satyrini</taxon>
        <taxon>Parargina</taxon>
        <taxon>Pararge</taxon>
    </lineage>
</organism>
<dbReference type="AlphaFoldDB" id="A0A8S4QIH2"/>
<evidence type="ECO:0000313" key="2">
    <source>
        <dbReference type="Proteomes" id="UP000838756"/>
    </source>
</evidence>
<keyword evidence="2" id="KW-1185">Reference proteome</keyword>
<gene>
    <name evidence="1" type="primary">jg26930</name>
    <name evidence="1" type="ORF">PAEG_LOCUS2212</name>
</gene>
<name>A0A8S4QIH2_9NEOP</name>
<accession>A0A8S4QIH2</accession>